<organism evidence="5 6">
    <name type="scientific">Glycomyces paridis</name>
    <dbReference type="NCBI Taxonomy" id="2126555"/>
    <lineage>
        <taxon>Bacteria</taxon>
        <taxon>Bacillati</taxon>
        <taxon>Actinomycetota</taxon>
        <taxon>Actinomycetes</taxon>
        <taxon>Glycomycetales</taxon>
        <taxon>Glycomycetaceae</taxon>
        <taxon>Glycomyces</taxon>
    </lineage>
</organism>
<name>A0A4S8PGB1_9ACTN</name>
<gene>
    <name evidence="5" type="ORF">E9998_08645</name>
</gene>
<dbReference type="InterPro" id="IPR010982">
    <property type="entry name" value="Lambda_DNA-bd_dom_sf"/>
</dbReference>
<dbReference type="GO" id="GO:0000976">
    <property type="term" value="F:transcription cis-regulatory region binding"/>
    <property type="evidence" value="ECO:0007669"/>
    <property type="project" value="TreeGrafter"/>
</dbReference>
<dbReference type="PROSITE" id="PS50932">
    <property type="entry name" value="HTH_LACI_2"/>
    <property type="match status" value="1"/>
</dbReference>
<proteinExistence type="predicted"/>
<dbReference type="InterPro" id="IPR046335">
    <property type="entry name" value="LacI/GalR-like_sensor"/>
</dbReference>
<evidence type="ECO:0000259" key="4">
    <source>
        <dbReference type="PROSITE" id="PS50932"/>
    </source>
</evidence>
<evidence type="ECO:0000313" key="5">
    <source>
        <dbReference type="EMBL" id="THV29557.1"/>
    </source>
</evidence>
<keyword evidence="3" id="KW-0804">Transcription</keyword>
<dbReference type="Proteomes" id="UP000305792">
    <property type="component" value="Unassembled WGS sequence"/>
</dbReference>
<evidence type="ECO:0000256" key="3">
    <source>
        <dbReference type="ARBA" id="ARBA00023163"/>
    </source>
</evidence>
<dbReference type="CDD" id="cd06296">
    <property type="entry name" value="PBP1_CatR-like"/>
    <property type="match status" value="1"/>
</dbReference>
<reference evidence="5 6" key="1">
    <citation type="journal article" date="2018" name="Int. J. Syst. Evol. Microbiol.">
        <title>Glycomyces paridis sp. nov., isolated from the medicinal plant Paris polyphylla.</title>
        <authorList>
            <person name="Fang X.M."/>
            <person name="Bai J.L."/>
            <person name="Su J."/>
            <person name="Zhao L.L."/>
            <person name="Liu H.Y."/>
            <person name="Ma B.P."/>
            <person name="Zhang Y.Q."/>
            <person name="Yu L.Y."/>
        </authorList>
    </citation>
    <scope>NUCLEOTIDE SEQUENCE [LARGE SCALE GENOMIC DNA]</scope>
    <source>
        <strain evidence="5 6">CPCC 204357</strain>
    </source>
</reference>
<dbReference type="PANTHER" id="PTHR30146">
    <property type="entry name" value="LACI-RELATED TRANSCRIPTIONAL REPRESSOR"/>
    <property type="match status" value="1"/>
</dbReference>
<dbReference type="EMBL" id="STGX01000005">
    <property type="protein sequence ID" value="THV29557.1"/>
    <property type="molecule type" value="Genomic_DNA"/>
</dbReference>
<keyword evidence="1" id="KW-0805">Transcription regulation</keyword>
<feature type="domain" description="HTH lacI-type" evidence="4">
    <location>
        <begin position="17"/>
        <end position="71"/>
    </location>
</feature>
<dbReference type="GO" id="GO:0003700">
    <property type="term" value="F:DNA-binding transcription factor activity"/>
    <property type="evidence" value="ECO:0007669"/>
    <property type="project" value="TreeGrafter"/>
</dbReference>
<dbReference type="Gene3D" id="3.40.50.2300">
    <property type="match status" value="2"/>
</dbReference>
<dbReference type="SUPFAM" id="SSF53822">
    <property type="entry name" value="Periplasmic binding protein-like I"/>
    <property type="match status" value="1"/>
</dbReference>
<evidence type="ECO:0000256" key="1">
    <source>
        <dbReference type="ARBA" id="ARBA00023015"/>
    </source>
</evidence>
<evidence type="ECO:0000313" key="6">
    <source>
        <dbReference type="Proteomes" id="UP000305792"/>
    </source>
</evidence>
<dbReference type="AlphaFoldDB" id="A0A4S8PGB1"/>
<accession>A0A4S8PGB1</accession>
<dbReference type="Pfam" id="PF00356">
    <property type="entry name" value="LacI"/>
    <property type="match status" value="1"/>
</dbReference>
<dbReference type="CDD" id="cd01392">
    <property type="entry name" value="HTH_LacI"/>
    <property type="match status" value="1"/>
</dbReference>
<comment type="caution">
    <text evidence="5">The sequence shown here is derived from an EMBL/GenBank/DDBJ whole genome shotgun (WGS) entry which is preliminary data.</text>
</comment>
<dbReference type="InterPro" id="IPR028082">
    <property type="entry name" value="Peripla_BP_I"/>
</dbReference>
<dbReference type="InterPro" id="IPR000843">
    <property type="entry name" value="HTH_LacI"/>
</dbReference>
<protein>
    <submittedName>
        <fullName evidence="5">LacI family transcriptional regulator</fullName>
    </submittedName>
</protein>
<keyword evidence="6" id="KW-1185">Reference proteome</keyword>
<dbReference type="Pfam" id="PF13377">
    <property type="entry name" value="Peripla_BP_3"/>
    <property type="match status" value="1"/>
</dbReference>
<dbReference type="OrthoDB" id="3227375at2"/>
<dbReference type="PANTHER" id="PTHR30146:SF153">
    <property type="entry name" value="LACTOSE OPERON REPRESSOR"/>
    <property type="match status" value="1"/>
</dbReference>
<dbReference type="RefSeq" id="WP_136529300.1">
    <property type="nucleotide sequence ID" value="NZ_STGX01000005.1"/>
</dbReference>
<dbReference type="Gene3D" id="1.10.260.40">
    <property type="entry name" value="lambda repressor-like DNA-binding domains"/>
    <property type="match status" value="1"/>
</dbReference>
<sequence>MSPSPAGVGDAVPDGPLTIAQLAALAGVSTATVSKVVNGRSDVAAATRELIEELIRSRGYRRQRRPAKSAALIDVLFHELRGLYAIEILNGVQEVAREHRLGVVVSELGGRHVPGRDWVEEVLARRPVGVVSVYSGLEPDQTERLYSRDIPLVQLDPTGDPDHGAPSVGSGNWNGGLSATRHLIGLGHRRIGVVAGPGDMEAARARLDGHRAALDLAGIRPDPALERHGDFNIATGRDLALELLRLDDPPTAVIAGNDGTALGVYHAAAALGVRVPADLSVVGFDDLPKAKWMIPPLTTVRQPLKDMGAAAARMVVGLAAGEALPQQRVELATELVVRGSTAPPRER</sequence>
<dbReference type="SMART" id="SM00354">
    <property type="entry name" value="HTH_LACI"/>
    <property type="match status" value="1"/>
</dbReference>
<keyword evidence="2" id="KW-0238">DNA-binding</keyword>
<evidence type="ECO:0000256" key="2">
    <source>
        <dbReference type="ARBA" id="ARBA00023125"/>
    </source>
</evidence>
<dbReference type="SUPFAM" id="SSF47413">
    <property type="entry name" value="lambda repressor-like DNA-binding domains"/>
    <property type="match status" value="1"/>
</dbReference>